<proteinExistence type="predicted"/>
<sequence length="55" mass="6451">MSNIIWIGSTTQGYNHHTETFHNLYNKMNKNIENSRVINMKNIVTRQNDGGDVDW</sequence>
<dbReference type="AlphaFoldDB" id="A0A0B7AW05"/>
<name>A0A0B7AW05_9EUPU</name>
<accession>A0A0B7AW05</accession>
<organism evidence="1">
    <name type="scientific">Arion vulgaris</name>
    <dbReference type="NCBI Taxonomy" id="1028688"/>
    <lineage>
        <taxon>Eukaryota</taxon>
        <taxon>Metazoa</taxon>
        <taxon>Spiralia</taxon>
        <taxon>Lophotrochozoa</taxon>
        <taxon>Mollusca</taxon>
        <taxon>Gastropoda</taxon>
        <taxon>Heterobranchia</taxon>
        <taxon>Euthyneura</taxon>
        <taxon>Panpulmonata</taxon>
        <taxon>Eupulmonata</taxon>
        <taxon>Stylommatophora</taxon>
        <taxon>Helicina</taxon>
        <taxon>Arionoidea</taxon>
        <taxon>Arionidae</taxon>
        <taxon>Arion</taxon>
    </lineage>
</organism>
<reference evidence="1" key="1">
    <citation type="submission" date="2014-12" db="EMBL/GenBank/DDBJ databases">
        <title>Insight into the proteome of Arion vulgaris.</title>
        <authorList>
            <person name="Aradska J."/>
            <person name="Bulat T."/>
            <person name="Smidak R."/>
            <person name="Sarate P."/>
            <person name="Gangsoo J."/>
            <person name="Sialana F."/>
            <person name="Bilban M."/>
            <person name="Lubec G."/>
        </authorList>
    </citation>
    <scope>NUCLEOTIDE SEQUENCE</scope>
    <source>
        <tissue evidence="1">Skin</tissue>
    </source>
</reference>
<evidence type="ECO:0000313" key="1">
    <source>
        <dbReference type="EMBL" id="CEK84817.1"/>
    </source>
</evidence>
<gene>
    <name evidence="1" type="primary">ORF144668</name>
</gene>
<dbReference type="EMBL" id="HACG01037952">
    <property type="protein sequence ID" value="CEK84817.1"/>
    <property type="molecule type" value="Transcribed_RNA"/>
</dbReference>
<protein>
    <submittedName>
        <fullName evidence="1">Uncharacterized protein</fullName>
    </submittedName>
</protein>